<dbReference type="SUPFAM" id="SSF47459">
    <property type="entry name" value="HLH, helix-loop-helix DNA-binding domain"/>
    <property type="match status" value="1"/>
</dbReference>
<protein>
    <recommendedName>
        <fullName evidence="7">BHLH domain-containing protein</fullName>
    </recommendedName>
</protein>
<feature type="region of interest" description="Disordered" evidence="5">
    <location>
        <begin position="143"/>
        <end position="199"/>
    </location>
</feature>
<evidence type="ECO:0000256" key="5">
    <source>
        <dbReference type="SAM" id="MobiDB-lite"/>
    </source>
</evidence>
<comment type="subcellular location">
    <subcellularLocation>
        <location evidence="1">Nucleus</location>
    </subcellularLocation>
</comment>
<evidence type="ECO:0000256" key="4">
    <source>
        <dbReference type="ARBA" id="ARBA00023242"/>
    </source>
</evidence>
<feature type="region of interest" description="Disordered" evidence="5">
    <location>
        <begin position="353"/>
        <end position="388"/>
    </location>
</feature>
<evidence type="ECO:0000256" key="2">
    <source>
        <dbReference type="ARBA" id="ARBA00023015"/>
    </source>
</evidence>
<dbReference type="GO" id="GO:0003700">
    <property type="term" value="F:DNA-binding transcription factor activity"/>
    <property type="evidence" value="ECO:0007669"/>
    <property type="project" value="InterPro"/>
</dbReference>
<name>A0A2N9G7Y8_FAGSY</name>
<reference evidence="6" key="1">
    <citation type="submission" date="2018-02" db="EMBL/GenBank/DDBJ databases">
        <authorList>
            <person name="Cohen D.B."/>
            <person name="Kent A.D."/>
        </authorList>
    </citation>
    <scope>NUCLEOTIDE SEQUENCE</scope>
</reference>
<keyword evidence="3" id="KW-0804">Transcription</keyword>
<evidence type="ECO:0000313" key="6">
    <source>
        <dbReference type="EMBL" id="SPC95291.1"/>
    </source>
</evidence>
<dbReference type="EMBL" id="OIVN01001557">
    <property type="protein sequence ID" value="SPC95291.1"/>
    <property type="molecule type" value="Genomic_DNA"/>
</dbReference>
<proteinExistence type="predicted"/>
<dbReference type="GO" id="GO:0046983">
    <property type="term" value="F:protein dimerization activity"/>
    <property type="evidence" value="ECO:0007669"/>
    <property type="project" value="InterPro"/>
</dbReference>
<accession>A0A2N9G7Y8</accession>
<evidence type="ECO:0000256" key="1">
    <source>
        <dbReference type="ARBA" id="ARBA00004123"/>
    </source>
</evidence>
<keyword evidence="2" id="KW-0805">Transcription regulation</keyword>
<sequence>MLGSTQRRMTSSLATLASMSENDCLELVWENGEVLMRDRSGRTQKGQSCIGYSLYPTNAQVENGGNMHMKTARSETIYSVLNDSSFLGSKDSDLDFTNYSSSQNGHHLDSFCELYKFNLEQIKSKINDKQPTDSQIVLEHDKANCRHRNASKSTQLDTSDSLIRPSLNSSKTLASMGGPHTSTLPEHDSHPDKNTGTVNFSYLRPAALPKANNQSRSMIRPTSSPVLSRVVELKGSNDERPALFSSNPLESTVIEPASGSKRARGLQNQPDAELIPPVSKTKESLPDKHTEAFGRRNHKSHDQLLGQTSRLAANTTGGKPNIKKLIEPLVASSSVCSLGASNDPTYSLRRTYEDTEDSAYQSENVEEPQGLKKQAPARGGTGAKRTRTAEVHNLSERVDKASMLDDAIEYLRTLQLQLKILSMGAGVYMHPMMLPMVMQRINAPHLTHFSPMGAGMGMRMGTGMACSTAQFPTSQVGATALPGITGTGFQMLGFPGQALPMSVSHASFIPLLGGPSTQSVLASGISGAAPLVDRLGSAPPTNSMGSIQNINSELRNNANTKYSKIQTSSQV</sequence>
<dbReference type="AlphaFoldDB" id="A0A2N9G7Y8"/>
<dbReference type="PANTHER" id="PTHR46807:SF3">
    <property type="entry name" value="BHLH DOMAIN-CONTAINING PROTEIN"/>
    <property type="match status" value="1"/>
</dbReference>
<dbReference type="InterPro" id="IPR036638">
    <property type="entry name" value="HLH_DNA-bd_sf"/>
</dbReference>
<gene>
    <name evidence="6" type="ORF">FSB_LOCUS23173</name>
</gene>
<feature type="region of interest" description="Disordered" evidence="5">
    <location>
        <begin position="239"/>
        <end position="286"/>
    </location>
</feature>
<feature type="compositionally biased region" description="Polar residues" evidence="5">
    <location>
        <begin position="151"/>
        <end position="173"/>
    </location>
</feature>
<dbReference type="GO" id="GO:0005634">
    <property type="term" value="C:nucleus"/>
    <property type="evidence" value="ECO:0007669"/>
    <property type="project" value="UniProtKB-SubCell"/>
</dbReference>
<keyword evidence="4" id="KW-0539">Nucleus</keyword>
<organism evidence="6">
    <name type="scientific">Fagus sylvatica</name>
    <name type="common">Beechnut</name>
    <dbReference type="NCBI Taxonomy" id="28930"/>
    <lineage>
        <taxon>Eukaryota</taxon>
        <taxon>Viridiplantae</taxon>
        <taxon>Streptophyta</taxon>
        <taxon>Embryophyta</taxon>
        <taxon>Tracheophyta</taxon>
        <taxon>Spermatophyta</taxon>
        <taxon>Magnoliopsida</taxon>
        <taxon>eudicotyledons</taxon>
        <taxon>Gunneridae</taxon>
        <taxon>Pentapetalae</taxon>
        <taxon>rosids</taxon>
        <taxon>fabids</taxon>
        <taxon>Fagales</taxon>
        <taxon>Fagaceae</taxon>
        <taxon>Fagus</taxon>
    </lineage>
</organism>
<evidence type="ECO:0008006" key="7">
    <source>
        <dbReference type="Google" id="ProtNLM"/>
    </source>
</evidence>
<dbReference type="GO" id="GO:0007165">
    <property type="term" value="P:signal transduction"/>
    <property type="evidence" value="ECO:0007669"/>
    <property type="project" value="UniProtKB-ARBA"/>
</dbReference>
<dbReference type="InterPro" id="IPR044273">
    <property type="entry name" value="PIF3-like"/>
</dbReference>
<evidence type="ECO:0000256" key="3">
    <source>
        <dbReference type="ARBA" id="ARBA00023163"/>
    </source>
</evidence>
<dbReference type="PANTHER" id="PTHR46807">
    <property type="entry name" value="TRANSCRIPTION FACTOR PIF3"/>
    <property type="match status" value="1"/>
</dbReference>